<dbReference type="Pfam" id="PF21621">
    <property type="entry name" value="MPI_cupin_dom"/>
    <property type="match status" value="1"/>
</dbReference>
<dbReference type="Gene3D" id="2.60.120.10">
    <property type="entry name" value="Jelly Rolls"/>
    <property type="match status" value="2"/>
</dbReference>
<organism evidence="12 13">
    <name type="scientific">Staphylococcus warneri</name>
    <dbReference type="NCBI Taxonomy" id="1292"/>
    <lineage>
        <taxon>Bacteria</taxon>
        <taxon>Bacillati</taxon>
        <taxon>Bacillota</taxon>
        <taxon>Bacilli</taxon>
        <taxon>Bacillales</taxon>
        <taxon>Staphylococcaceae</taxon>
        <taxon>Staphylococcus</taxon>
    </lineage>
</organism>
<comment type="caution">
    <text evidence="12">The sequence shown here is derived from an EMBL/GenBank/DDBJ whole genome shotgun (WGS) entry which is preliminary data.</text>
</comment>
<dbReference type="RefSeq" id="WP_107533222.1">
    <property type="nucleotide sequence ID" value="NZ_JAQSUS010000002.1"/>
</dbReference>
<dbReference type="Pfam" id="PF20511">
    <property type="entry name" value="PMI_typeI_cat"/>
    <property type="match status" value="1"/>
</dbReference>
<evidence type="ECO:0000256" key="7">
    <source>
        <dbReference type="PIRNR" id="PIRNR036894"/>
    </source>
</evidence>
<dbReference type="InterPro" id="IPR001250">
    <property type="entry name" value="Man6P_Isoase-1"/>
</dbReference>
<dbReference type="InterPro" id="IPR046457">
    <property type="entry name" value="PMI_typeI_cat"/>
</dbReference>
<dbReference type="EMBL" id="PZEV01000057">
    <property type="protein sequence ID" value="PTI49644.1"/>
    <property type="molecule type" value="Genomic_DNA"/>
</dbReference>
<comment type="catalytic activity">
    <reaction evidence="1 7">
        <text>D-mannose 6-phosphate = D-fructose 6-phosphate</text>
        <dbReference type="Rhea" id="RHEA:12356"/>
        <dbReference type="ChEBI" id="CHEBI:58735"/>
        <dbReference type="ChEBI" id="CHEBI:61527"/>
        <dbReference type="EC" id="5.3.1.8"/>
    </reaction>
</comment>
<dbReference type="SUPFAM" id="SSF51182">
    <property type="entry name" value="RmlC-like cupins"/>
    <property type="match status" value="1"/>
</dbReference>
<dbReference type="InterPro" id="IPR011051">
    <property type="entry name" value="RmlC_Cupin_sf"/>
</dbReference>
<comment type="cofactor">
    <cofactor evidence="8">
        <name>Zn(2+)</name>
        <dbReference type="ChEBI" id="CHEBI:29105"/>
    </cofactor>
    <text evidence="8">Binds 1 zinc ion per subunit.</text>
</comment>
<dbReference type="Proteomes" id="UP000240717">
    <property type="component" value="Unassembled WGS sequence"/>
</dbReference>
<evidence type="ECO:0000313" key="12">
    <source>
        <dbReference type="EMBL" id="PTI49644.1"/>
    </source>
</evidence>
<feature type="binding site" evidence="8">
    <location>
        <position position="111"/>
    </location>
    <ligand>
        <name>Zn(2+)</name>
        <dbReference type="ChEBI" id="CHEBI:29105"/>
    </ligand>
</feature>
<dbReference type="NCBIfam" id="TIGR00218">
    <property type="entry name" value="manA"/>
    <property type="match status" value="1"/>
</dbReference>
<feature type="active site" evidence="9">
    <location>
        <position position="188"/>
    </location>
</feature>
<name>A0A2T4PXQ6_STAWA</name>
<keyword evidence="6 7" id="KW-0413">Isomerase</keyword>
<evidence type="ECO:0000256" key="4">
    <source>
        <dbReference type="ARBA" id="ARBA00022723"/>
    </source>
</evidence>
<reference evidence="12 13" key="1">
    <citation type="journal article" date="2016" name="Front. Microbiol.">
        <title>Comprehensive Phylogenetic Analysis of Bovine Non-aureus Staphylococci Species Based on Whole-Genome Sequencing.</title>
        <authorList>
            <person name="Naushad S."/>
            <person name="Barkema H.W."/>
            <person name="Luby C."/>
            <person name="Condas L.A."/>
            <person name="Nobrega D.B."/>
            <person name="Carson D.A."/>
            <person name="De Buck J."/>
        </authorList>
    </citation>
    <scope>NUCLEOTIDE SEQUENCE [LARGE SCALE GENOMIC DNA]</scope>
    <source>
        <strain evidence="12 13">SNUC 2993</strain>
    </source>
</reference>
<evidence type="ECO:0000256" key="5">
    <source>
        <dbReference type="ARBA" id="ARBA00022833"/>
    </source>
</evidence>
<keyword evidence="4 7" id="KW-0479">Metal-binding</keyword>
<evidence type="ECO:0000256" key="6">
    <source>
        <dbReference type="ARBA" id="ARBA00023235"/>
    </source>
</evidence>
<dbReference type="InterPro" id="IPR049071">
    <property type="entry name" value="MPI_cupin_dom"/>
</dbReference>
<evidence type="ECO:0000259" key="10">
    <source>
        <dbReference type="Pfam" id="PF20511"/>
    </source>
</evidence>
<dbReference type="InterPro" id="IPR051804">
    <property type="entry name" value="Carb_Metab_Reg_Kinase/Isom"/>
</dbReference>
<evidence type="ECO:0000256" key="1">
    <source>
        <dbReference type="ARBA" id="ARBA00000757"/>
    </source>
</evidence>
<dbReference type="PANTHER" id="PTHR42742:SF3">
    <property type="entry name" value="FRUCTOKINASE"/>
    <property type="match status" value="1"/>
</dbReference>
<dbReference type="GO" id="GO:0004476">
    <property type="term" value="F:mannose-6-phosphate isomerase activity"/>
    <property type="evidence" value="ECO:0007669"/>
    <property type="project" value="UniProtKB-UniRule"/>
</dbReference>
<dbReference type="GO" id="GO:0005975">
    <property type="term" value="P:carbohydrate metabolic process"/>
    <property type="evidence" value="ECO:0007669"/>
    <property type="project" value="UniProtKB-UniRule"/>
</dbReference>
<dbReference type="PIRSF" id="PIRSF036894">
    <property type="entry name" value="PMI_Firm_short"/>
    <property type="match status" value="1"/>
</dbReference>
<dbReference type="InterPro" id="IPR014628">
    <property type="entry name" value="Man6P_isomerase_Firm_short"/>
</dbReference>
<evidence type="ECO:0000313" key="13">
    <source>
        <dbReference type="Proteomes" id="UP000240717"/>
    </source>
</evidence>
<keyword evidence="5 7" id="KW-0862">Zinc</keyword>
<dbReference type="AlphaFoldDB" id="A0A2T4PXQ6"/>
<evidence type="ECO:0000259" key="11">
    <source>
        <dbReference type="Pfam" id="PF21621"/>
    </source>
</evidence>
<evidence type="ECO:0000256" key="2">
    <source>
        <dbReference type="ARBA" id="ARBA00010772"/>
    </source>
</evidence>
<evidence type="ECO:0000256" key="9">
    <source>
        <dbReference type="PIRSR" id="PIRSR036894-2"/>
    </source>
</evidence>
<dbReference type="GO" id="GO:0008270">
    <property type="term" value="F:zinc ion binding"/>
    <property type="evidence" value="ECO:0007669"/>
    <property type="project" value="UniProtKB-UniRule"/>
</dbReference>
<sequence>MALFLKPVFQEKIWGGTALESFNYHLPSNNVGECWAISAHPNGPNVIENGHYKGKTLDEVWSIDRSLFGNDQRDKFPLLTKILDANDKLSVQVHPDDDYAQKYEGEYGKTECWYILDAKEDAEIIYGINVDNKEDLVECINNREFDRLFKKVKVKPGDFYYVPAGTVHAIGSGILILETQQSSDTTYRIYDYDRKDKHGHLRDLHLEQSKAVININQENPNVVPQQSEVQGQTVTQFVSNEFFTVEKWRINGKLNYNKPHAYCLVSVIDGTGSVIIDDERYDIQKGRHFIITNEDQNILFDGKLEIIISYS</sequence>
<dbReference type="EC" id="5.3.1.8" evidence="3 7"/>
<gene>
    <name evidence="12" type="primary">manA</name>
    <name evidence="12" type="ORF">BU085_11630</name>
</gene>
<feature type="binding site" evidence="8">
    <location>
        <position position="168"/>
    </location>
    <ligand>
        <name>Zn(2+)</name>
        <dbReference type="ChEBI" id="CHEBI:29105"/>
    </ligand>
</feature>
<dbReference type="CDD" id="cd07010">
    <property type="entry name" value="cupin_PMI_type_I_N_bac"/>
    <property type="match status" value="1"/>
</dbReference>
<feature type="domain" description="Mannose-6-phosphate isomerase cupin" evidence="11">
    <location>
        <begin position="234"/>
        <end position="310"/>
    </location>
</feature>
<evidence type="ECO:0000256" key="3">
    <source>
        <dbReference type="ARBA" id="ARBA00011956"/>
    </source>
</evidence>
<evidence type="ECO:0000256" key="8">
    <source>
        <dbReference type="PIRSR" id="PIRSR036894-1"/>
    </source>
</evidence>
<dbReference type="InterPro" id="IPR014710">
    <property type="entry name" value="RmlC-like_jellyroll"/>
</dbReference>
<comment type="similarity">
    <text evidence="2 7">Belongs to the mannose-6-phosphate isomerase type 1 family.</text>
</comment>
<feature type="binding site" evidence="8">
    <location>
        <position position="94"/>
    </location>
    <ligand>
        <name>Zn(2+)</name>
        <dbReference type="ChEBI" id="CHEBI:29105"/>
    </ligand>
</feature>
<dbReference type="PANTHER" id="PTHR42742">
    <property type="entry name" value="TRANSCRIPTIONAL REPRESSOR MPRA"/>
    <property type="match status" value="1"/>
</dbReference>
<feature type="domain" description="Phosphomannose isomerase type I catalytic" evidence="10">
    <location>
        <begin position="4"/>
        <end position="102"/>
    </location>
</feature>
<proteinExistence type="inferred from homology"/>
<accession>A0A2T4PXQ6</accession>
<protein>
    <recommendedName>
        <fullName evidence="3 7">Mannose-6-phosphate isomerase</fullName>
        <ecNumber evidence="3 7">5.3.1.8</ecNumber>
    </recommendedName>
</protein>